<reference evidence="1" key="1">
    <citation type="submission" date="2022-08" db="EMBL/GenBank/DDBJ databases">
        <title>Chryseobacterium antibioticum,isolated from the rhizosphere soil of Pyrola in Tibet.</title>
        <authorList>
            <person name="Kan Y."/>
        </authorList>
    </citation>
    <scope>NUCLEOTIDE SEQUENCE</scope>
    <source>
        <strain evidence="1">Pc2-12</strain>
    </source>
</reference>
<dbReference type="Proteomes" id="UP001142057">
    <property type="component" value="Unassembled WGS sequence"/>
</dbReference>
<dbReference type="EMBL" id="JANZQH010000009">
    <property type="protein sequence ID" value="MCT2409298.1"/>
    <property type="molecule type" value="Genomic_DNA"/>
</dbReference>
<protein>
    <recommendedName>
        <fullName evidence="3">Arm DNA-binding domain-containing protein</fullName>
    </recommendedName>
</protein>
<proteinExistence type="predicted"/>
<keyword evidence="2" id="KW-1185">Reference proteome</keyword>
<evidence type="ECO:0000313" key="1">
    <source>
        <dbReference type="EMBL" id="MCT2409298.1"/>
    </source>
</evidence>
<dbReference type="RefSeq" id="WP_259830777.1">
    <property type="nucleotide sequence ID" value="NZ_JANZQH010000009.1"/>
</dbReference>
<gene>
    <name evidence="1" type="ORF">NZD88_17250</name>
</gene>
<sequence>MLENSYGLTFFLKTPKRKSDMIRYVYLRVTVDGIPKETSTKRKWNLKRWDQDAEWTIGIQ</sequence>
<accession>A0ABT2ILP3</accession>
<organism evidence="1 2">
    <name type="scientific">Chryseobacterium pyrolae</name>
    <dbReference type="NCBI Taxonomy" id="2987481"/>
    <lineage>
        <taxon>Bacteria</taxon>
        <taxon>Pseudomonadati</taxon>
        <taxon>Bacteroidota</taxon>
        <taxon>Flavobacteriia</taxon>
        <taxon>Flavobacteriales</taxon>
        <taxon>Weeksellaceae</taxon>
        <taxon>Chryseobacterium group</taxon>
        <taxon>Chryseobacterium</taxon>
    </lineage>
</organism>
<name>A0ABT2ILP3_9FLAO</name>
<comment type="caution">
    <text evidence="1">The sequence shown here is derived from an EMBL/GenBank/DDBJ whole genome shotgun (WGS) entry which is preliminary data.</text>
</comment>
<evidence type="ECO:0008006" key="3">
    <source>
        <dbReference type="Google" id="ProtNLM"/>
    </source>
</evidence>
<evidence type="ECO:0000313" key="2">
    <source>
        <dbReference type="Proteomes" id="UP001142057"/>
    </source>
</evidence>